<keyword evidence="4 6" id="KW-1133">Transmembrane helix</keyword>
<dbReference type="RefSeq" id="WP_142550339.1">
    <property type="nucleotide sequence ID" value="NZ_VIFX01000002.1"/>
</dbReference>
<feature type="transmembrane region" description="Helical" evidence="6">
    <location>
        <begin position="114"/>
        <end position="134"/>
    </location>
</feature>
<feature type="transmembrane region" description="Helical" evidence="6">
    <location>
        <begin position="90"/>
        <end position="108"/>
    </location>
</feature>
<keyword evidence="5 6" id="KW-0472">Membrane</keyword>
<comment type="caution">
    <text evidence="7">The sequence shown here is derived from an EMBL/GenBank/DDBJ whole genome shotgun (WGS) entry which is preliminary data.</text>
</comment>
<keyword evidence="8" id="KW-1185">Reference proteome</keyword>
<dbReference type="EMBL" id="VIFX01000002">
    <property type="protein sequence ID" value="TQR88302.1"/>
    <property type="molecule type" value="Genomic_DNA"/>
</dbReference>
<dbReference type="PANTHER" id="PTHR23519">
    <property type="entry name" value="AUTOPHAGY-RELATED PROTEIN 22"/>
    <property type="match status" value="1"/>
</dbReference>
<feature type="transmembrane region" description="Helical" evidence="6">
    <location>
        <begin position="381"/>
        <end position="405"/>
    </location>
</feature>
<accession>A0A544W7R9</accession>
<dbReference type="InterPro" id="IPR024671">
    <property type="entry name" value="Atg22-like"/>
</dbReference>
<dbReference type="InterPro" id="IPR050495">
    <property type="entry name" value="ATG22/LtaA_families"/>
</dbReference>
<evidence type="ECO:0000256" key="3">
    <source>
        <dbReference type="ARBA" id="ARBA00022692"/>
    </source>
</evidence>
<evidence type="ECO:0000256" key="6">
    <source>
        <dbReference type="SAM" id="Phobius"/>
    </source>
</evidence>
<dbReference type="AlphaFoldDB" id="A0A544W7R9"/>
<evidence type="ECO:0000313" key="8">
    <source>
        <dbReference type="Proteomes" id="UP000315759"/>
    </source>
</evidence>
<feature type="transmembrane region" description="Helical" evidence="6">
    <location>
        <begin position="344"/>
        <end position="360"/>
    </location>
</feature>
<evidence type="ECO:0000313" key="7">
    <source>
        <dbReference type="EMBL" id="TQR88302.1"/>
    </source>
</evidence>
<dbReference type="Proteomes" id="UP000315759">
    <property type="component" value="Unassembled WGS sequence"/>
</dbReference>
<proteinExistence type="predicted"/>
<dbReference type="Gene3D" id="1.20.1250.20">
    <property type="entry name" value="MFS general substrate transporter like domains"/>
    <property type="match status" value="2"/>
</dbReference>
<dbReference type="SUPFAM" id="SSF103473">
    <property type="entry name" value="MFS general substrate transporter"/>
    <property type="match status" value="1"/>
</dbReference>
<dbReference type="Pfam" id="PF11700">
    <property type="entry name" value="ATG22"/>
    <property type="match status" value="1"/>
</dbReference>
<feature type="transmembrane region" description="Helical" evidence="6">
    <location>
        <begin position="155"/>
        <end position="175"/>
    </location>
</feature>
<feature type="transmembrane region" description="Helical" evidence="6">
    <location>
        <begin position="15"/>
        <end position="41"/>
    </location>
</feature>
<feature type="transmembrane region" description="Helical" evidence="6">
    <location>
        <begin position="256"/>
        <end position="280"/>
    </location>
</feature>
<evidence type="ECO:0000256" key="5">
    <source>
        <dbReference type="ARBA" id="ARBA00023136"/>
    </source>
</evidence>
<reference evidence="7 8" key="1">
    <citation type="submission" date="2018-10" db="EMBL/GenBank/DDBJ databases">
        <title>Draft genome of Mycobacterium hodleri strain B.</title>
        <authorList>
            <person name="Amande T.J."/>
            <person name="Mcgenity T.J."/>
        </authorList>
    </citation>
    <scope>NUCLEOTIDE SEQUENCE [LARGE SCALE GENOMIC DNA]</scope>
    <source>
        <strain evidence="7 8">B</strain>
    </source>
</reference>
<feature type="transmembrane region" description="Helical" evidence="6">
    <location>
        <begin position="411"/>
        <end position="430"/>
    </location>
</feature>
<name>A0A544W7R9_9MYCO</name>
<sequence>MTNPAGTRTAGRFPVVAWALWDCGATGVNAIVITFVFSVYLTGEVGAGLPGSTTPTAWLGWALFAAGLAVATLAPVTGIWVDAAHRRRTVLAVLTGVVIVLTASMSQIRPDYHYLWLGLVLLALTAACSDLATVPYNAMLRELSTPDTSGRVSGFGAASGYFGSVLLLLVAYFGFMGGGDGDTRGLFGVSTHDGWPARLVVLVAAGWFALFALPLLVGTRTRTPVLEAPTSSPGLLWAYRKLWADLKDQWDRDRNVVYYLAASAVFRDGLTGIFTFGAVLGVSAYGVSGADVVLFGMCALVVAATGAVLGGLLDDRIGSKPIIVGSLVAMIVVALVMMTLHGPSAFWVCGLLLCLFIGPVQSSARTTMLRMSVEGKEGAAFGLYTTTGRAATFLAPILFTTFITVFGTDRAGMGGLVTVLAMGLVAILFVRVPRVTA</sequence>
<comment type="subcellular location">
    <subcellularLocation>
        <location evidence="1">Endomembrane system</location>
        <topology evidence="1">Multi-pass membrane protein</topology>
    </subcellularLocation>
</comment>
<evidence type="ECO:0000256" key="2">
    <source>
        <dbReference type="ARBA" id="ARBA00022448"/>
    </source>
</evidence>
<evidence type="ECO:0000256" key="1">
    <source>
        <dbReference type="ARBA" id="ARBA00004127"/>
    </source>
</evidence>
<feature type="transmembrane region" description="Helical" evidence="6">
    <location>
        <begin position="322"/>
        <end position="338"/>
    </location>
</feature>
<dbReference type="PANTHER" id="PTHR23519:SF1">
    <property type="entry name" value="AUTOPHAGY-RELATED PROTEIN 22"/>
    <property type="match status" value="1"/>
</dbReference>
<feature type="transmembrane region" description="Helical" evidence="6">
    <location>
        <begin position="61"/>
        <end position="83"/>
    </location>
</feature>
<feature type="transmembrane region" description="Helical" evidence="6">
    <location>
        <begin position="292"/>
        <end position="313"/>
    </location>
</feature>
<dbReference type="GO" id="GO:0012505">
    <property type="term" value="C:endomembrane system"/>
    <property type="evidence" value="ECO:0007669"/>
    <property type="project" value="UniProtKB-SubCell"/>
</dbReference>
<keyword evidence="2" id="KW-0813">Transport</keyword>
<evidence type="ECO:0000256" key="4">
    <source>
        <dbReference type="ARBA" id="ARBA00022989"/>
    </source>
</evidence>
<feature type="transmembrane region" description="Helical" evidence="6">
    <location>
        <begin position="195"/>
        <end position="217"/>
    </location>
</feature>
<protein>
    <submittedName>
        <fullName evidence="7">MFS transporter</fullName>
    </submittedName>
</protein>
<keyword evidence="3 6" id="KW-0812">Transmembrane</keyword>
<dbReference type="InterPro" id="IPR036259">
    <property type="entry name" value="MFS_trans_sf"/>
</dbReference>
<gene>
    <name evidence="7" type="ORF">D8S82_01970</name>
</gene>
<organism evidence="7 8">
    <name type="scientific">Mycolicibacterium hodleri</name>
    <dbReference type="NCBI Taxonomy" id="49897"/>
    <lineage>
        <taxon>Bacteria</taxon>
        <taxon>Bacillati</taxon>
        <taxon>Actinomycetota</taxon>
        <taxon>Actinomycetes</taxon>
        <taxon>Mycobacteriales</taxon>
        <taxon>Mycobacteriaceae</taxon>
        <taxon>Mycolicibacterium</taxon>
    </lineage>
</organism>